<reference evidence="3" key="2">
    <citation type="submission" date="2015-01" db="EMBL/GenBank/DDBJ databases">
        <title>Evolutionary Origins and Diversification of the Mycorrhizal Mutualists.</title>
        <authorList>
            <consortium name="DOE Joint Genome Institute"/>
            <consortium name="Mycorrhizal Genomics Consortium"/>
            <person name="Kohler A."/>
            <person name="Kuo A."/>
            <person name="Nagy L.G."/>
            <person name="Floudas D."/>
            <person name="Copeland A."/>
            <person name="Barry K.W."/>
            <person name="Cichocki N."/>
            <person name="Veneault-Fourrey C."/>
            <person name="LaButti K."/>
            <person name="Lindquist E.A."/>
            <person name="Lipzen A."/>
            <person name="Lundell T."/>
            <person name="Morin E."/>
            <person name="Murat C."/>
            <person name="Riley R."/>
            <person name="Ohm R."/>
            <person name="Sun H."/>
            <person name="Tunlid A."/>
            <person name="Henrissat B."/>
            <person name="Grigoriev I.V."/>
            <person name="Hibbett D.S."/>
            <person name="Martin F."/>
        </authorList>
    </citation>
    <scope>NUCLEOTIDE SEQUENCE [LARGE SCALE GENOMIC DNA]</scope>
    <source>
        <strain evidence="3">Marx 270</strain>
    </source>
</reference>
<organism evidence="2 3">
    <name type="scientific">Pisolithus tinctorius Marx 270</name>
    <dbReference type="NCBI Taxonomy" id="870435"/>
    <lineage>
        <taxon>Eukaryota</taxon>
        <taxon>Fungi</taxon>
        <taxon>Dikarya</taxon>
        <taxon>Basidiomycota</taxon>
        <taxon>Agaricomycotina</taxon>
        <taxon>Agaricomycetes</taxon>
        <taxon>Agaricomycetidae</taxon>
        <taxon>Boletales</taxon>
        <taxon>Sclerodermatineae</taxon>
        <taxon>Pisolithaceae</taxon>
        <taxon>Pisolithus</taxon>
    </lineage>
</organism>
<evidence type="ECO:0000313" key="2">
    <source>
        <dbReference type="EMBL" id="KIO10231.1"/>
    </source>
</evidence>
<proteinExistence type="predicted"/>
<reference evidence="2 3" key="1">
    <citation type="submission" date="2014-04" db="EMBL/GenBank/DDBJ databases">
        <authorList>
            <consortium name="DOE Joint Genome Institute"/>
            <person name="Kuo A."/>
            <person name="Kohler A."/>
            <person name="Costa M.D."/>
            <person name="Nagy L.G."/>
            <person name="Floudas D."/>
            <person name="Copeland A."/>
            <person name="Barry K.W."/>
            <person name="Cichocki N."/>
            <person name="Veneault-Fourrey C."/>
            <person name="LaButti K."/>
            <person name="Lindquist E.A."/>
            <person name="Lipzen A."/>
            <person name="Lundell T."/>
            <person name="Morin E."/>
            <person name="Murat C."/>
            <person name="Sun H."/>
            <person name="Tunlid A."/>
            <person name="Henrissat B."/>
            <person name="Grigoriev I.V."/>
            <person name="Hibbett D.S."/>
            <person name="Martin F."/>
            <person name="Nordberg H.P."/>
            <person name="Cantor M.N."/>
            <person name="Hua S.X."/>
        </authorList>
    </citation>
    <scope>NUCLEOTIDE SEQUENCE [LARGE SCALE GENOMIC DNA]</scope>
    <source>
        <strain evidence="2 3">Marx 270</strain>
    </source>
</reference>
<dbReference type="InParanoid" id="A0A0C3PN35"/>
<keyword evidence="3" id="KW-1185">Reference proteome</keyword>
<evidence type="ECO:0000259" key="1">
    <source>
        <dbReference type="Pfam" id="PF07539"/>
    </source>
</evidence>
<dbReference type="OrthoDB" id="10527899at2759"/>
<evidence type="ECO:0000313" key="3">
    <source>
        <dbReference type="Proteomes" id="UP000054217"/>
    </source>
</evidence>
<protein>
    <recommendedName>
        <fullName evidence="1">U3 small nucleolar RNA-associated protein 20 N-terminal domain-containing protein</fullName>
    </recommendedName>
</protein>
<dbReference type="HOGENOM" id="CLU_1555898_0_0_1"/>
<accession>A0A0C3PN35</accession>
<dbReference type="Proteomes" id="UP000054217">
    <property type="component" value="Unassembled WGS sequence"/>
</dbReference>
<gene>
    <name evidence="2" type="ORF">M404DRAFT_21223</name>
</gene>
<dbReference type="EMBL" id="KN831952">
    <property type="protein sequence ID" value="KIO10231.1"/>
    <property type="molecule type" value="Genomic_DNA"/>
</dbReference>
<dbReference type="STRING" id="870435.A0A0C3PN35"/>
<sequence>MFDTIIPLRLAVLDQDNTQARICVVGDICILVCAIKPAMVNFVLDFAERLLALGAEDDAASGPLVASYLSLLLLSHLTTFVERTKGYQDISTPLTQRQIGLLAHIVDGVQVESLLGLLTPLLRMATRAVPEGRSAQRSTVDSLLTHTLYNPYSLRTHSFLDFPSWFAGISHI</sequence>
<name>A0A0C3PN35_PISTI</name>
<dbReference type="InterPro" id="IPR011430">
    <property type="entry name" value="UTP20_N"/>
</dbReference>
<dbReference type="AlphaFoldDB" id="A0A0C3PN35"/>
<dbReference type="Pfam" id="PF07539">
    <property type="entry name" value="UTP20_N"/>
    <property type="match status" value="1"/>
</dbReference>
<feature type="domain" description="U3 small nucleolar RNA-associated protein 20 N-terminal" evidence="1">
    <location>
        <begin position="30"/>
        <end position="134"/>
    </location>
</feature>